<dbReference type="InterPro" id="IPR049163">
    <property type="entry name" value="Pif1-like_2B_dom"/>
</dbReference>
<dbReference type="EMBL" id="JAAIUW010000013">
    <property type="protein sequence ID" value="KAF7801516.1"/>
    <property type="molecule type" value="Genomic_DNA"/>
</dbReference>
<dbReference type="PANTHER" id="PTHR23274:SF48">
    <property type="entry name" value="ATP-DEPENDENT DNA HELICASE"/>
    <property type="match status" value="1"/>
</dbReference>
<dbReference type="Pfam" id="PF21530">
    <property type="entry name" value="Pif1_2B_dom"/>
    <property type="match status" value="1"/>
</dbReference>
<keyword evidence="2" id="KW-0067">ATP-binding</keyword>
<sequence>MNGQYNVSGLANVYTPEFLNTISGSGLLYHELKLKVGAPLMLLRNIDKSLGLCNGTRLIVVRLCKHVIEAMIISGKFHGERVVIARMVITPSDSRLPFRFQRRQFPIVLSFAMTINKSQGQTLSNVALALRLGLHIAIDCGVHRLEVETAYHLLMFS</sequence>
<evidence type="ECO:0000259" key="1">
    <source>
        <dbReference type="Pfam" id="PF21530"/>
    </source>
</evidence>
<dbReference type="GO" id="GO:0005657">
    <property type="term" value="C:replication fork"/>
    <property type="evidence" value="ECO:0007669"/>
    <property type="project" value="TreeGrafter"/>
</dbReference>
<organism evidence="2 3">
    <name type="scientific">Senna tora</name>
    <dbReference type="NCBI Taxonomy" id="362788"/>
    <lineage>
        <taxon>Eukaryota</taxon>
        <taxon>Viridiplantae</taxon>
        <taxon>Streptophyta</taxon>
        <taxon>Embryophyta</taxon>
        <taxon>Tracheophyta</taxon>
        <taxon>Spermatophyta</taxon>
        <taxon>Magnoliopsida</taxon>
        <taxon>eudicotyledons</taxon>
        <taxon>Gunneridae</taxon>
        <taxon>Pentapetalae</taxon>
        <taxon>rosids</taxon>
        <taxon>fabids</taxon>
        <taxon>Fabales</taxon>
        <taxon>Fabaceae</taxon>
        <taxon>Caesalpinioideae</taxon>
        <taxon>Cassia clade</taxon>
        <taxon>Senna</taxon>
    </lineage>
</organism>
<dbReference type="GO" id="GO:0006260">
    <property type="term" value="P:DNA replication"/>
    <property type="evidence" value="ECO:0007669"/>
    <property type="project" value="TreeGrafter"/>
</dbReference>
<gene>
    <name evidence="2" type="ORF">G2W53_040627</name>
</gene>
<keyword evidence="3" id="KW-1185">Reference proteome</keyword>
<comment type="caution">
    <text evidence="2">The sequence shown here is derived from an EMBL/GenBank/DDBJ whole genome shotgun (WGS) entry which is preliminary data.</text>
</comment>
<evidence type="ECO:0000313" key="3">
    <source>
        <dbReference type="Proteomes" id="UP000634136"/>
    </source>
</evidence>
<dbReference type="Proteomes" id="UP000634136">
    <property type="component" value="Unassembled WGS sequence"/>
</dbReference>
<dbReference type="GO" id="GO:0004386">
    <property type="term" value="F:helicase activity"/>
    <property type="evidence" value="ECO:0007669"/>
    <property type="project" value="UniProtKB-KW"/>
</dbReference>
<feature type="domain" description="DNA helicase Pif1-like 2B" evidence="1">
    <location>
        <begin position="17"/>
        <end position="63"/>
    </location>
</feature>
<keyword evidence="2" id="KW-0347">Helicase</keyword>
<keyword evidence="2" id="KW-0378">Hydrolase</keyword>
<dbReference type="AlphaFoldDB" id="A0A834W0M4"/>
<evidence type="ECO:0000313" key="2">
    <source>
        <dbReference type="EMBL" id="KAF7801516.1"/>
    </source>
</evidence>
<keyword evidence="2" id="KW-0547">Nucleotide-binding</keyword>
<protein>
    <submittedName>
        <fullName evidence="2">ATP-dependent DNA helicase PIF1-like</fullName>
    </submittedName>
</protein>
<dbReference type="OrthoDB" id="1934841at2759"/>
<reference evidence="2" key="1">
    <citation type="submission" date="2020-09" db="EMBL/GenBank/DDBJ databases">
        <title>Genome-Enabled Discovery of Anthraquinone Biosynthesis in Senna tora.</title>
        <authorList>
            <person name="Kang S.-H."/>
            <person name="Pandey R.P."/>
            <person name="Lee C.-M."/>
            <person name="Sim J.-S."/>
            <person name="Jeong J.-T."/>
            <person name="Choi B.-S."/>
            <person name="Jung M."/>
            <person name="Ginzburg D."/>
            <person name="Zhao K."/>
            <person name="Won S.Y."/>
            <person name="Oh T.-J."/>
            <person name="Yu Y."/>
            <person name="Kim N.-H."/>
            <person name="Lee O.R."/>
            <person name="Lee T.-H."/>
            <person name="Bashyal P."/>
            <person name="Kim T.-S."/>
            <person name="Lee W.-H."/>
            <person name="Kawkins C."/>
            <person name="Kim C.-K."/>
            <person name="Kim J.S."/>
            <person name="Ahn B.O."/>
            <person name="Rhee S.Y."/>
            <person name="Sohng J.K."/>
        </authorList>
    </citation>
    <scope>NUCLEOTIDE SEQUENCE</scope>
    <source>
        <tissue evidence="2">Leaf</tissue>
    </source>
</reference>
<dbReference type="InterPro" id="IPR027417">
    <property type="entry name" value="P-loop_NTPase"/>
</dbReference>
<dbReference type="SUPFAM" id="SSF52540">
    <property type="entry name" value="P-loop containing nucleoside triphosphate hydrolases"/>
    <property type="match status" value="1"/>
</dbReference>
<dbReference type="PANTHER" id="PTHR23274">
    <property type="entry name" value="DNA HELICASE-RELATED"/>
    <property type="match status" value="1"/>
</dbReference>
<accession>A0A834W0M4</accession>
<proteinExistence type="predicted"/>
<name>A0A834W0M4_9FABA</name>